<evidence type="ECO:0000313" key="5">
    <source>
        <dbReference type="EMBL" id="KAL3089167.1"/>
    </source>
</evidence>
<keyword evidence="1" id="KW-0677">Repeat</keyword>
<feature type="region of interest" description="Disordered" evidence="2">
    <location>
        <begin position="265"/>
        <end position="320"/>
    </location>
</feature>
<evidence type="ECO:0000259" key="4">
    <source>
        <dbReference type="SMART" id="SM01088"/>
    </source>
</evidence>
<evidence type="ECO:0000313" key="6">
    <source>
        <dbReference type="Proteomes" id="UP001620626"/>
    </source>
</evidence>
<evidence type="ECO:0000256" key="3">
    <source>
        <dbReference type="SAM" id="Phobius"/>
    </source>
</evidence>
<name>A0ABD2JF74_9BILA</name>
<feature type="region of interest" description="Disordered" evidence="2">
    <location>
        <begin position="346"/>
        <end position="400"/>
    </location>
</feature>
<dbReference type="InterPro" id="IPR002486">
    <property type="entry name" value="Col_cuticle_N"/>
</dbReference>
<dbReference type="Pfam" id="PF01484">
    <property type="entry name" value="Col_cuticle_N"/>
    <property type="match status" value="1"/>
</dbReference>
<sequence>MFADFCLYDSELSQQLKPKNEAVLRQELTSVRRLAFFCVSISFSVTLLVAFFVPFLYNQIQYVQSMAQDEMEFCRLRAKTIWREIGRTENKLAGQKQKRQTNGGEKCCKCGVGEEGIAGLPGADGKDGQDGPPGLDSIPFDFPVPLQLQPQVHQTPLAKTLGMSKGKEKDLFPEPLTINFFFSFCSSSGVSFVKRRSRDQLDRPEKGDRTEEMGWMEFQAWTDRRENEGLAGRRGPEGCQECLERREGPVFLECYKKWQALKAHPGNQDHPDCQVPSDLPENAGVREKTDSREKWAIPDRREGGEPMESRALAGRADTRADAGAATTAQCRELLPGIECLEKTEKQMMKERRKEWRETKSKQTDGRTDGGKGGGRGGGSDRSDRSQHAFVPWNKGFCATR</sequence>
<comment type="caution">
    <text evidence="5">The sequence shown here is derived from an EMBL/GenBank/DDBJ whole genome shotgun (WGS) entry which is preliminary data.</text>
</comment>
<keyword evidence="6" id="KW-1185">Reference proteome</keyword>
<keyword evidence="3" id="KW-0472">Membrane</keyword>
<dbReference type="EMBL" id="JBICBT010000987">
    <property type="protein sequence ID" value="KAL3089167.1"/>
    <property type="molecule type" value="Genomic_DNA"/>
</dbReference>
<dbReference type="PANTHER" id="PTHR24637">
    <property type="entry name" value="COLLAGEN"/>
    <property type="match status" value="1"/>
</dbReference>
<feature type="compositionally biased region" description="Low complexity" evidence="2">
    <location>
        <begin position="310"/>
        <end position="320"/>
    </location>
</feature>
<feature type="domain" description="Nematode cuticle collagen N-terminal" evidence="4">
    <location>
        <begin position="33"/>
        <end position="85"/>
    </location>
</feature>
<dbReference type="AlphaFoldDB" id="A0ABD2JF74"/>
<keyword evidence="3" id="KW-1133">Transmembrane helix</keyword>
<protein>
    <recommendedName>
        <fullName evidence="4">Nematode cuticle collagen N-terminal domain-containing protein</fullName>
    </recommendedName>
</protein>
<dbReference type="SMART" id="SM01088">
    <property type="entry name" value="Col_cuticle_N"/>
    <property type="match status" value="1"/>
</dbReference>
<feature type="compositionally biased region" description="Basic and acidic residues" evidence="2">
    <location>
        <begin position="346"/>
        <end position="369"/>
    </location>
</feature>
<feature type="compositionally biased region" description="Basic and acidic residues" evidence="2">
    <location>
        <begin position="284"/>
        <end position="308"/>
    </location>
</feature>
<dbReference type="Proteomes" id="UP001620626">
    <property type="component" value="Unassembled WGS sequence"/>
</dbReference>
<gene>
    <name evidence="5" type="ORF">niasHT_021111</name>
</gene>
<proteinExistence type="predicted"/>
<evidence type="ECO:0000256" key="2">
    <source>
        <dbReference type="SAM" id="MobiDB-lite"/>
    </source>
</evidence>
<keyword evidence="3" id="KW-0812">Transmembrane</keyword>
<organism evidence="5 6">
    <name type="scientific">Heterodera trifolii</name>
    <dbReference type="NCBI Taxonomy" id="157864"/>
    <lineage>
        <taxon>Eukaryota</taxon>
        <taxon>Metazoa</taxon>
        <taxon>Ecdysozoa</taxon>
        <taxon>Nematoda</taxon>
        <taxon>Chromadorea</taxon>
        <taxon>Rhabditida</taxon>
        <taxon>Tylenchina</taxon>
        <taxon>Tylenchomorpha</taxon>
        <taxon>Tylenchoidea</taxon>
        <taxon>Heteroderidae</taxon>
        <taxon>Heteroderinae</taxon>
        <taxon>Heterodera</taxon>
    </lineage>
</organism>
<evidence type="ECO:0000256" key="1">
    <source>
        <dbReference type="ARBA" id="ARBA00022737"/>
    </source>
</evidence>
<accession>A0ABD2JF74</accession>
<dbReference type="PANTHER" id="PTHR24637:SF388">
    <property type="entry name" value="NEMATODE CUTICLE COLLAGEN N-TERMINAL DOMAIN-CONTAINING PROTEIN"/>
    <property type="match status" value="1"/>
</dbReference>
<feature type="transmembrane region" description="Helical" evidence="3">
    <location>
        <begin position="34"/>
        <end position="57"/>
    </location>
</feature>
<reference evidence="5 6" key="1">
    <citation type="submission" date="2024-10" db="EMBL/GenBank/DDBJ databases">
        <authorList>
            <person name="Kim D."/>
        </authorList>
    </citation>
    <scope>NUCLEOTIDE SEQUENCE [LARGE SCALE GENOMIC DNA]</scope>
    <source>
        <strain evidence="5">BH-2024</strain>
    </source>
</reference>